<organism evidence="2 3">
    <name type="scientific">Nocardia puris</name>
    <dbReference type="NCBI Taxonomy" id="208602"/>
    <lineage>
        <taxon>Bacteria</taxon>
        <taxon>Bacillati</taxon>
        <taxon>Actinomycetota</taxon>
        <taxon>Actinomycetes</taxon>
        <taxon>Mycobacteriales</taxon>
        <taxon>Nocardiaceae</taxon>
        <taxon>Nocardia</taxon>
    </lineage>
</organism>
<evidence type="ECO:0000313" key="2">
    <source>
        <dbReference type="EMBL" id="RBO86536.1"/>
    </source>
</evidence>
<dbReference type="RefSeq" id="WP_113975305.1">
    <property type="nucleotide sequence ID" value="NZ_QNRE01000013.1"/>
</dbReference>
<dbReference type="AlphaFoldDB" id="A0A366D954"/>
<accession>A0A366D954</accession>
<dbReference type="Proteomes" id="UP000252586">
    <property type="component" value="Unassembled WGS sequence"/>
</dbReference>
<keyword evidence="3" id="KW-1185">Reference proteome</keyword>
<gene>
    <name evidence="2" type="ORF">DFR74_11379</name>
</gene>
<evidence type="ECO:0000259" key="1">
    <source>
        <dbReference type="Pfam" id="PF03008"/>
    </source>
</evidence>
<dbReference type="EMBL" id="QNRE01000013">
    <property type="protein sequence ID" value="RBO86536.1"/>
    <property type="molecule type" value="Genomic_DNA"/>
</dbReference>
<protein>
    <submittedName>
        <fullName evidence="2">Uncharacterized protein DUF234</fullName>
    </submittedName>
</protein>
<sequence>MSTAAAAGGAGALPAGTLTPLLNTLQAKRIVAADVPLSTHPDGKNKRYRIADSYLRFWLAFLARGIPLVERGRGDVALERIERSWTSWRGRAVEPVIRESLLLLLPDARWPETEAVGGWWNRQNNPEIDLVGADREPVAGSVHFVGSIKWLEDRPFDRHDYDALTRGVLSVPGTRYETPLVVVSRSGVEEGLPIAAHWGPEDLLRAWP</sequence>
<dbReference type="PANTHER" id="PTHR34704:SF1">
    <property type="entry name" value="ATPASE"/>
    <property type="match status" value="1"/>
</dbReference>
<comment type="caution">
    <text evidence="2">The sequence shown here is derived from an EMBL/GenBank/DDBJ whole genome shotgun (WGS) entry which is preliminary data.</text>
</comment>
<dbReference type="InterPro" id="IPR004256">
    <property type="entry name" value="DUF234"/>
</dbReference>
<dbReference type="STRING" id="1210090.GCA_001613185_02761"/>
<name>A0A366D954_9NOCA</name>
<dbReference type="OrthoDB" id="3209349at2"/>
<feature type="domain" description="DUF234" evidence="1">
    <location>
        <begin position="58"/>
        <end position="151"/>
    </location>
</feature>
<proteinExistence type="predicted"/>
<evidence type="ECO:0000313" key="3">
    <source>
        <dbReference type="Proteomes" id="UP000252586"/>
    </source>
</evidence>
<reference evidence="2 3" key="1">
    <citation type="submission" date="2018-06" db="EMBL/GenBank/DDBJ databases">
        <title>Genomic Encyclopedia of Type Strains, Phase IV (KMG-IV): sequencing the most valuable type-strain genomes for metagenomic binning, comparative biology and taxonomic classification.</title>
        <authorList>
            <person name="Goeker M."/>
        </authorList>
    </citation>
    <scope>NUCLEOTIDE SEQUENCE [LARGE SCALE GENOMIC DNA]</scope>
    <source>
        <strain evidence="2 3">DSM 44599</strain>
    </source>
</reference>
<dbReference type="Pfam" id="PF03008">
    <property type="entry name" value="DUF234"/>
    <property type="match status" value="1"/>
</dbReference>
<dbReference type="PANTHER" id="PTHR34704">
    <property type="entry name" value="ATPASE"/>
    <property type="match status" value="1"/>
</dbReference>